<keyword evidence="17" id="KW-1185">Reference proteome</keyword>
<keyword evidence="6" id="KW-0808">Transferase</keyword>
<dbReference type="PANTHER" id="PTHR45436">
    <property type="entry name" value="SENSOR HISTIDINE KINASE YKOH"/>
    <property type="match status" value="1"/>
</dbReference>
<dbReference type="InterPro" id="IPR036097">
    <property type="entry name" value="HisK_dim/P_sf"/>
</dbReference>
<dbReference type="GO" id="GO:0005886">
    <property type="term" value="C:plasma membrane"/>
    <property type="evidence" value="ECO:0007669"/>
    <property type="project" value="UniProtKB-SubCell"/>
</dbReference>
<dbReference type="CDD" id="cd00075">
    <property type="entry name" value="HATPase"/>
    <property type="match status" value="1"/>
</dbReference>
<evidence type="ECO:0000259" key="14">
    <source>
        <dbReference type="PROSITE" id="PS50109"/>
    </source>
</evidence>
<evidence type="ECO:0000256" key="7">
    <source>
        <dbReference type="ARBA" id="ARBA00022692"/>
    </source>
</evidence>
<dbReference type="SMART" id="SM00304">
    <property type="entry name" value="HAMP"/>
    <property type="match status" value="1"/>
</dbReference>
<dbReference type="Pfam" id="PF00512">
    <property type="entry name" value="HisKA"/>
    <property type="match status" value="1"/>
</dbReference>
<evidence type="ECO:0000256" key="13">
    <source>
        <dbReference type="SAM" id="Phobius"/>
    </source>
</evidence>
<dbReference type="InterPro" id="IPR005467">
    <property type="entry name" value="His_kinase_dom"/>
</dbReference>
<keyword evidence="8 16" id="KW-0418">Kinase</keyword>
<reference evidence="16" key="1">
    <citation type="submission" date="2021-01" db="EMBL/GenBank/DDBJ databases">
        <title>Whole genome shotgun sequence of Sinosporangium siamense NBRC 109515.</title>
        <authorList>
            <person name="Komaki H."/>
            <person name="Tamura T."/>
        </authorList>
    </citation>
    <scope>NUCLEOTIDE SEQUENCE</scope>
    <source>
        <strain evidence="16">NBRC 109515</strain>
    </source>
</reference>
<proteinExistence type="predicted"/>
<organism evidence="16 17">
    <name type="scientific">Sinosporangium siamense</name>
    <dbReference type="NCBI Taxonomy" id="1367973"/>
    <lineage>
        <taxon>Bacteria</taxon>
        <taxon>Bacillati</taxon>
        <taxon>Actinomycetota</taxon>
        <taxon>Actinomycetes</taxon>
        <taxon>Streptosporangiales</taxon>
        <taxon>Streptosporangiaceae</taxon>
        <taxon>Sinosporangium</taxon>
    </lineage>
</organism>
<dbReference type="SUPFAM" id="SSF158472">
    <property type="entry name" value="HAMP domain-like"/>
    <property type="match status" value="1"/>
</dbReference>
<evidence type="ECO:0000256" key="11">
    <source>
        <dbReference type="ARBA" id="ARBA00023136"/>
    </source>
</evidence>
<comment type="caution">
    <text evidence="16">The sequence shown here is derived from an EMBL/GenBank/DDBJ whole genome shotgun (WGS) entry which is preliminary data.</text>
</comment>
<dbReference type="AlphaFoldDB" id="A0A919RJ82"/>
<dbReference type="Gene3D" id="1.10.287.130">
    <property type="match status" value="1"/>
</dbReference>
<dbReference type="SUPFAM" id="SSF47384">
    <property type="entry name" value="Homodimeric domain of signal transducing histidine kinase"/>
    <property type="match status" value="1"/>
</dbReference>
<evidence type="ECO:0000256" key="12">
    <source>
        <dbReference type="SAM" id="MobiDB-lite"/>
    </source>
</evidence>
<evidence type="ECO:0000256" key="4">
    <source>
        <dbReference type="ARBA" id="ARBA00012438"/>
    </source>
</evidence>
<evidence type="ECO:0000256" key="1">
    <source>
        <dbReference type="ARBA" id="ARBA00000085"/>
    </source>
</evidence>
<dbReference type="CDD" id="cd00082">
    <property type="entry name" value="HisKA"/>
    <property type="match status" value="1"/>
</dbReference>
<name>A0A919RJ82_9ACTN</name>
<evidence type="ECO:0000256" key="2">
    <source>
        <dbReference type="ARBA" id="ARBA00001968"/>
    </source>
</evidence>
<dbReference type="PROSITE" id="PS50109">
    <property type="entry name" value="HIS_KIN"/>
    <property type="match status" value="1"/>
</dbReference>
<evidence type="ECO:0000256" key="3">
    <source>
        <dbReference type="ARBA" id="ARBA00004236"/>
    </source>
</evidence>
<dbReference type="PRINTS" id="PR00344">
    <property type="entry name" value="BCTRLSENSOR"/>
</dbReference>
<gene>
    <name evidence="16" type="primary">phoR</name>
    <name evidence="16" type="ORF">Ssi02_50440</name>
</gene>
<keyword evidence="5" id="KW-0597">Phosphoprotein</keyword>
<dbReference type="FunFam" id="3.30.565.10:FF:000006">
    <property type="entry name" value="Sensor histidine kinase WalK"/>
    <property type="match status" value="1"/>
</dbReference>
<dbReference type="FunFam" id="1.10.287.130:FF:000001">
    <property type="entry name" value="Two-component sensor histidine kinase"/>
    <property type="match status" value="1"/>
</dbReference>
<feature type="transmembrane region" description="Helical" evidence="13">
    <location>
        <begin position="20"/>
        <end position="41"/>
    </location>
</feature>
<feature type="domain" description="HAMP" evidence="15">
    <location>
        <begin position="182"/>
        <end position="235"/>
    </location>
</feature>
<evidence type="ECO:0000256" key="6">
    <source>
        <dbReference type="ARBA" id="ARBA00022679"/>
    </source>
</evidence>
<comment type="catalytic activity">
    <reaction evidence="1">
        <text>ATP + protein L-histidine = ADP + protein N-phospho-L-histidine.</text>
        <dbReference type="EC" id="2.7.13.3"/>
    </reaction>
</comment>
<feature type="region of interest" description="Disordered" evidence="12">
    <location>
        <begin position="95"/>
        <end position="115"/>
    </location>
</feature>
<evidence type="ECO:0000256" key="9">
    <source>
        <dbReference type="ARBA" id="ARBA00022989"/>
    </source>
</evidence>
<dbReference type="CDD" id="cd06225">
    <property type="entry name" value="HAMP"/>
    <property type="match status" value="1"/>
</dbReference>
<dbReference type="SMART" id="SM00387">
    <property type="entry name" value="HATPase_c"/>
    <property type="match status" value="1"/>
</dbReference>
<dbReference type="EC" id="2.7.13.3" evidence="4"/>
<protein>
    <recommendedName>
        <fullName evidence="4">histidine kinase</fullName>
        <ecNumber evidence="4">2.7.13.3</ecNumber>
    </recommendedName>
</protein>
<dbReference type="SUPFAM" id="SSF55874">
    <property type="entry name" value="ATPase domain of HSP90 chaperone/DNA topoisomerase II/histidine kinase"/>
    <property type="match status" value="1"/>
</dbReference>
<evidence type="ECO:0000313" key="17">
    <source>
        <dbReference type="Proteomes" id="UP000606172"/>
    </source>
</evidence>
<dbReference type="RefSeq" id="WP_204029648.1">
    <property type="nucleotide sequence ID" value="NZ_BOOW01000031.1"/>
</dbReference>
<comment type="cofactor">
    <cofactor evidence="2">
        <name>a divalent metal cation</name>
        <dbReference type="ChEBI" id="CHEBI:60240"/>
    </cofactor>
</comment>
<dbReference type="InterPro" id="IPR050428">
    <property type="entry name" value="TCS_sensor_his_kinase"/>
</dbReference>
<keyword evidence="11 13" id="KW-0472">Membrane</keyword>
<dbReference type="InterPro" id="IPR036890">
    <property type="entry name" value="HATPase_C_sf"/>
</dbReference>
<dbReference type="Gene3D" id="3.30.565.10">
    <property type="entry name" value="Histidine kinase-like ATPase, C-terminal domain"/>
    <property type="match status" value="1"/>
</dbReference>
<evidence type="ECO:0000256" key="5">
    <source>
        <dbReference type="ARBA" id="ARBA00022553"/>
    </source>
</evidence>
<dbReference type="InterPro" id="IPR003594">
    <property type="entry name" value="HATPase_dom"/>
</dbReference>
<dbReference type="PROSITE" id="PS50885">
    <property type="entry name" value="HAMP"/>
    <property type="match status" value="1"/>
</dbReference>
<dbReference type="InterPro" id="IPR004358">
    <property type="entry name" value="Sig_transdc_His_kin-like_C"/>
</dbReference>
<comment type="subcellular location">
    <subcellularLocation>
        <location evidence="3">Cell membrane</location>
    </subcellularLocation>
</comment>
<keyword evidence="9 13" id="KW-1133">Transmembrane helix</keyword>
<dbReference type="Proteomes" id="UP000606172">
    <property type="component" value="Unassembled WGS sequence"/>
</dbReference>
<dbReference type="GO" id="GO:0005509">
    <property type="term" value="F:calcium ion binding"/>
    <property type="evidence" value="ECO:0007669"/>
    <property type="project" value="UniProtKB-ARBA"/>
</dbReference>
<keyword evidence="7 13" id="KW-0812">Transmembrane</keyword>
<keyword evidence="10" id="KW-0902">Two-component regulatory system</keyword>
<dbReference type="InterPro" id="IPR003660">
    <property type="entry name" value="HAMP_dom"/>
</dbReference>
<dbReference type="SMART" id="SM00388">
    <property type="entry name" value="HisKA"/>
    <property type="match status" value="1"/>
</dbReference>
<sequence length="474" mass="51130">MPTRLRRLSVRTPLRIKLIAAVLALMVTGLAAVGLGSVSLLDEHLIDRVDTRIDEVENRVLWRVIRYPKNDPSRVWMPHDAIVRVTDADGRTTFSSKGGDVSGLPEPNLQGVPYHEPQTVDSITGEDQWRVKLQPSDGGAVIMVALTMADVSQTTGTLAGFVLLGGVAVLVTLASVGIVIVRRSLRPLSEIERTAEAIAAGDLSRRVPLGEGDTEVGRLARAINGMLSQIEAAFLARSNSESAAKRSEERMRQFVADASHELRTPLTSIRGFAEYYRQNSSADVGELMYRVETQAARMGLLVDDLLLLARLDQQRPLETHPVDLLAIAADSMHDARLLAPEREVSLEVIGEHAMIVSADETRLRQVVGNLMANALTYTPGTTPITIRVGADEETAFIEVADQGPGLSAQQAERVFERFYRADSSRARRNGEDGGSGLGLAIVAAIVEAHGGSVALKTAPGSGATFRVTLPLAME</sequence>
<dbReference type="InterPro" id="IPR003661">
    <property type="entry name" value="HisK_dim/P_dom"/>
</dbReference>
<dbReference type="PANTHER" id="PTHR45436:SF5">
    <property type="entry name" value="SENSOR HISTIDINE KINASE TRCS"/>
    <property type="match status" value="1"/>
</dbReference>
<evidence type="ECO:0000259" key="15">
    <source>
        <dbReference type="PROSITE" id="PS50885"/>
    </source>
</evidence>
<dbReference type="Pfam" id="PF02518">
    <property type="entry name" value="HATPase_c"/>
    <property type="match status" value="1"/>
</dbReference>
<dbReference type="EMBL" id="BOOW01000031">
    <property type="protein sequence ID" value="GII94813.1"/>
    <property type="molecule type" value="Genomic_DNA"/>
</dbReference>
<dbReference type="Pfam" id="PF00672">
    <property type="entry name" value="HAMP"/>
    <property type="match status" value="1"/>
</dbReference>
<evidence type="ECO:0000256" key="8">
    <source>
        <dbReference type="ARBA" id="ARBA00022777"/>
    </source>
</evidence>
<accession>A0A919RJ82</accession>
<feature type="domain" description="Histidine kinase" evidence="14">
    <location>
        <begin position="257"/>
        <end position="473"/>
    </location>
</feature>
<dbReference type="Gene3D" id="6.10.340.10">
    <property type="match status" value="1"/>
</dbReference>
<feature type="transmembrane region" description="Helical" evidence="13">
    <location>
        <begin position="158"/>
        <end position="181"/>
    </location>
</feature>
<evidence type="ECO:0000256" key="10">
    <source>
        <dbReference type="ARBA" id="ARBA00023012"/>
    </source>
</evidence>
<dbReference type="GO" id="GO:0000155">
    <property type="term" value="F:phosphorelay sensor kinase activity"/>
    <property type="evidence" value="ECO:0007669"/>
    <property type="project" value="InterPro"/>
</dbReference>
<evidence type="ECO:0000313" key="16">
    <source>
        <dbReference type="EMBL" id="GII94813.1"/>
    </source>
</evidence>